<comment type="miscellaneous">
    <text evidence="5">May also have succinyldiaminopimelate aminotransferase activity, thus carrying out the corresponding step in lysine biosynthesis.</text>
</comment>
<comment type="subcellular location">
    <subcellularLocation>
        <location evidence="5">Cytoplasm</location>
    </subcellularLocation>
</comment>
<feature type="binding site" evidence="5">
    <location>
        <begin position="231"/>
        <end position="234"/>
    </location>
    <ligand>
        <name>pyridoxal 5'-phosphate</name>
        <dbReference type="ChEBI" id="CHEBI:597326"/>
    </ligand>
</feature>
<evidence type="ECO:0000256" key="4">
    <source>
        <dbReference type="ARBA" id="ARBA00022898"/>
    </source>
</evidence>
<dbReference type="InterPro" id="IPR004636">
    <property type="entry name" value="AcOrn/SuccOrn_fam"/>
</dbReference>
<keyword evidence="2 5" id="KW-0028">Amino-acid biosynthesis</keyword>
<organism evidence="6">
    <name type="scientific">Nakamurella sp. A5-74</name>
    <dbReference type="NCBI Taxonomy" id="3158264"/>
    <lineage>
        <taxon>Bacteria</taxon>
        <taxon>Bacillati</taxon>
        <taxon>Actinomycetota</taxon>
        <taxon>Actinomycetes</taxon>
        <taxon>Nakamurellales</taxon>
        <taxon>Nakamurellaceae</taxon>
        <taxon>Nakamurella</taxon>
    </lineage>
</organism>
<evidence type="ECO:0000256" key="5">
    <source>
        <dbReference type="HAMAP-Rule" id="MF_01107"/>
    </source>
</evidence>
<dbReference type="NCBIfam" id="NF002874">
    <property type="entry name" value="PRK03244.1"/>
    <property type="match status" value="1"/>
</dbReference>
<dbReference type="Gene3D" id="3.90.1150.10">
    <property type="entry name" value="Aspartate Aminotransferase, domain 1"/>
    <property type="match status" value="1"/>
</dbReference>
<dbReference type="PANTHER" id="PTHR11986:SF79">
    <property type="entry name" value="ACETYLORNITHINE AMINOTRANSFERASE, MITOCHONDRIAL"/>
    <property type="match status" value="1"/>
</dbReference>
<accession>A0AAU8DLA8</accession>
<protein>
    <recommendedName>
        <fullName evidence="5">Acetylornithine aminotransferase</fullName>
        <shortName evidence="5">ACOAT</shortName>
        <ecNumber evidence="5">2.6.1.11</ecNumber>
    </recommendedName>
</protein>
<feature type="modified residue" description="N6-(pyridoxal phosphate)lysine" evidence="5">
    <location>
        <position position="260"/>
    </location>
</feature>
<dbReference type="FunFam" id="3.40.640.10:FF:000004">
    <property type="entry name" value="Acetylornithine aminotransferase"/>
    <property type="match status" value="1"/>
</dbReference>
<dbReference type="InterPro" id="IPR015421">
    <property type="entry name" value="PyrdxlP-dep_Trfase_major"/>
</dbReference>
<dbReference type="InterPro" id="IPR005814">
    <property type="entry name" value="Aminotrans_3"/>
</dbReference>
<evidence type="ECO:0000256" key="3">
    <source>
        <dbReference type="ARBA" id="ARBA00022679"/>
    </source>
</evidence>
<dbReference type="Gene3D" id="3.40.640.10">
    <property type="entry name" value="Type I PLP-dependent aspartate aminotransferase-like (Major domain)"/>
    <property type="match status" value="1"/>
</dbReference>
<proteinExistence type="inferred from homology"/>
<name>A0AAU8DLA8_9ACTN</name>
<dbReference type="InterPro" id="IPR015424">
    <property type="entry name" value="PyrdxlP-dep_Trfase"/>
</dbReference>
<dbReference type="SUPFAM" id="SSF53383">
    <property type="entry name" value="PLP-dependent transferases"/>
    <property type="match status" value="1"/>
</dbReference>
<evidence type="ECO:0000256" key="2">
    <source>
        <dbReference type="ARBA" id="ARBA00022605"/>
    </source>
</evidence>
<dbReference type="PROSITE" id="PS00600">
    <property type="entry name" value="AA_TRANSFER_CLASS_3"/>
    <property type="match status" value="1"/>
</dbReference>
<dbReference type="AlphaFoldDB" id="A0AAU8DLA8"/>
<dbReference type="GO" id="GO:0030170">
    <property type="term" value="F:pyridoxal phosphate binding"/>
    <property type="evidence" value="ECO:0007669"/>
    <property type="project" value="InterPro"/>
</dbReference>
<gene>
    <name evidence="5" type="primary">argD</name>
    <name evidence="6" type="ORF">ABLG96_15025</name>
</gene>
<dbReference type="GO" id="GO:0003992">
    <property type="term" value="F:N2-acetyl-L-ornithine:2-oxoglutarate 5-aminotransferase activity"/>
    <property type="evidence" value="ECO:0007669"/>
    <property type="project" value="UniProtKB-UniRule"/>
</dbReference>
<sequence>MSTDPDSGNTTNAAAVSQYGRLFMDNYGAPPIELVSGRGAEVVDVEGKRYLDLLGGIAVNALGHAHPAVVRAVSDQIATLGHVSNYFTHPRVLELARRLLEISGAAADPEGGRVLFCNSGTEANEAAFKIARLTGRPRIISTHGGFHGRTMGSLALTGQPAKQAPFGPMVPGVEFVDYGDLAALEAVLDDSVAAVFLEPIQGENGVVVPPDGYLAGVREATRRTGTLLVLDEIQTGIGRTGAWFAHQRDGITPDVLTLAKGLGGGLPIGAVVAFGAAGALLTPGLHGSTFAGNPVCAAAALAVLRTIEQDHLLDHVQLIGKHLAEAIEQLGHPLVSHVRGAGLLLGVVLTGTAGPAVVAAARDAGFLINAPAGDVLRLAPPLILSRDQADAFVAALGGILDTATRTLDAVPS</sequence>
<dbReference type="EC" id="2.6.1.11" evidence="5"/>
<dbReference type="PANTHER" id="PTHR11986">
    <property type="entry name" value="AMINOTRANSFERASE CLASS III"/>
    <property type="match status" value="1"/>
</dbReference>
<keyword evidence="1 5" id="KW-0032">Aminotransferase</keyword>
<dbReference type="CDD" id="cd00610">
    <property type="entry name" value="OAT_like"/>
    <property type="match status" value="1"/>
</dbReference>
<reference evidence="6" key="1">
    <citation type="submission" date="2024-05" db="EMBL/GenBank/DDBJ databases">
        <authorList>
            <person name="Cai S.Y."/>
            <person name="Jin L.M."/>
            <person name="Li H.R."/>
        </authorList>
    </citation>
    <scope>NUCLEOTIDE SEQUENCE</scope>
    <source>
        <strain evidence="6">A5-74</strain>
    </source>
</reference>
<evidence type="ECO:0000256" key="1">
    <source>
        <dbReference type="ARBA" id="ARBA00022576"/>
    </source>
</evidence>
<dbReference type="InterPro" id="IPR015422">
    <property type="entry name" value="PyrdxlP-dep_Trfase_small"/>
</dbReference>
<dbReference type="Pfam" id="PF00202">
    <property type="entry name" value="Aminotran_3"/>
    <property type="match status" value="1"/>
</dbReference>
<dbReference type="GO" id="GO:0006526">
    <property type="term" value="P:L-arginine biosynthetic process"/>
    <property type="evidence" value="ECO:0007669"/>
    <property type="project" value="UniProtKB-UniRule"/>
</dbReference>
<dbReference type="GO" id="GO:0042802">
    <property type="term" value="F:identical protein binding"/>
    <property type="evidence" value="ECO:0007669"/>
    <property type="project" value="TreeGrafter"/>
</dbReference>
<dbReference type="InterPro" id="IPR050103">
    <property type="entry name" value="Class-III_PLP-dep_AT"/>
</dbReference>
<keyword evidence="3 5" id="KW-0808">Transferase</keyword>
<feature type="binding site" evidence="5">
    <location>
        <position position="289"/>
    </location>
    <ligand>
        <name>pyridoxal 5'-phosphate</name>
        <dbReference type="ChEBI" id="CHEBI:597326"/>
    </ligand>
</feature>
<feature type="binding site" evidence="5">
    <location>
        <position position="149"/>
    </location>
    <ligand>
        <name>N(2)-acetyl-L-ornithine</name>
        <dbReference type="ChEBI" id="CHEBI:57805"/>
    </ligand>
</feature>
<dbReference type="EMBL" id="CP159218">
    <property type="protein sequence ID" value="XCG62546.1"/>
    <property type="molecule type" value="Genomic_DNA"/>
</dbReference>
<keyword evidence="4 5" id="KW-0663">Pyridoxal phosphate</keyword>
<dbReference type="PIRSF" id="PIRSF000521">
    <property type="entry name" value="Transaminase_4ab_Lys_Orn"/>
    <property type="match status" value="1"/>
</dbReference>
<feature type="binding site" evidence="5">
    <location>
        <position position="146"/>
    </location>
    <ligand>
        <name>pyridoxal 5'-phosphate</name>
        <dbReference type="ChEBI" id="CHEBI:597326"/>
    </ligand>
</feature>
<comment type="similarity">
    <text evidence="5">Belongs to the class-III pyridoxal-phosphate-dependent aminotransferase family. ArgD subfamily.</text>
</comment>
<dbReference type="InterPro" id="IPR049704">
    <property type="entry name" value="Aminotrans_3_PPA_site"/>
</dbReference>
<comment type="subunit">
    <text evidence="5">Homodimer.</text>
</comment>
<dbReference type="HAMAP" id="MF_01107">
    <property type="entry name" value="ArgD_aminotrans_3"/>
    <property type="match status" value="1"/>
</dbReference>
<keyword evidence="5" id="KW-0055">Arginine biosynthesis</keyword>
<feature type="binding site" evidence="5">
    <location>
        <position position="288"/>
    </location>
    <ligand>
        <name>N(2)-acetyl-L-ornithine</name>
        <dbReference type="ChEBI" id="CHEBI:57805"/>
    </ligand>
</feature>
<evidence type="ECO:0000313" key="6">
    <source>
        <dbReference type="EMBL" id="XCG62546.1"/>
    </source>
</evidence>
<dbReference type="GO" id="GO:0005737">
    <property type="term" value="C:cytoplasm"/>
    <property type="evidence" value="ECO:0007669"/>
    <property type="project" value="UniProtKB-SubCell"/>
</dbReference>
<comment type="cofactor">
    <cofactor evidence="5">
        <name>pyridoxal 5'-phosphate</name>
        <dbReference type="ChEBI" id="CHEBI:597326"/>
    </cofactor>
    <text evidence="5">Binds 1 pyridoxal phosphate per subunit.</text>
</comment>
<comment type="pathway">
    <text evidence="5">Amino-acid biosynthesis; L-arginine biosynthesis; N(2)-acetyl-L-ornithine from L-glutamate: step 4/4.</text>
</comment>
<keyword evidence="5" id="KW-0963">Cytoplasm</keyword>
<comment type="catalytic activity">
    <reaction evidence="5">
        <text>N(2)-acetyl-L-ornithine + 2-oxoglutarate = N-acetyl-L-glutamate 5-semialdehyde + L-glutamate</text>
        <dbReference type="Rhea" id="RHEA:18049"/>
        <dbReference type="ChEBI" id="CHEBI:16810"/>
        <dbReference type="ChEBI" id="CHEBI:29123"/>
        <dbReference type="ChEBI" id="CHEBI:29985"/>
        <dbReference type="ChEBI" id="CHEBI:57805"/>
        <dbReference type="EC" id="2.6.1.11"/>
    </reaction>
</comment>
<feature type="binding site" evidence="5">
    <location>
        <begin position="120"/>
        <end position="121"/>
    </location>
    <ligand>
        <name>pyridoxal 5'-phosphate</name>
        <dbReference type="ChEBI" id="CHEBI:597326"/>
    </ligand>
</feature>
<dbReference type="NCBIfam" id="TIGR00707">
    <property type="entry name" value="argD"/>
    <property type="match status" value="1"/>
</dbReference>
<dbReference type="RefSeq" id="WP_353648161.1">
    <property type="nucleotide sequence ID" value="NZ_CP159218.1"/>
</dbReference>